<name>A0A7I5E9K5_HAECO</name>
<feature type="chain" id="PRO_5029687062" evidence="1">
    <location>
        <begin position="23"/>
        <end position="55"/>
    </location>
</feature>
<evidence type="ECO:0000313" key="2">
    <source>
        <dbReference type="Proteomes" id="UP000025227"/>
    </source>
</evidence>
<reference evidence="3" key="1">
    <citation type="submission" date="2020-12" db="UniProtKB">
        <authorList>
            <consortium name="WormBaseParasite"/>
        </authorList>
    </citation>
    <scope>IDENTIFICATION</scope>
    <source>
        <strain evidence="3">MHco3</strain>
    </source>
</reference>
<organism evidence="2 3">
    <name type="scientific">Haemonchus contortus</name>
    <name type="common">Barber pole worm</name>
    <dbReference type="NCBI Taxonomy" id="6289"/>
    <lineage>
        <taxon>Eukaryota</taxon>
        <taxon>Metazoa</taxon>
        <taxon>Ecdysozoa</taxon>
        <taxon>Nematoda</taxon>
        <taxon>Chromadorea</taxon>
        <taxon>Rhabditida</taxon>
        <taxon>Rhabditina</taxon>
        <taxon>Rhabditomorpha</taxon>
        <taxon>Strongyloidea</taxon>
        <taxon>Trichostrongylidae</taxon>
        <taxon>Haemonchus</taxon>
    </lineage>
</organism>
<sequence>MHTVMLCLVVVLLLLVPFSSQADIFSLMKAQPLHNYFKPMHMSKSGRVLTVLWRL</sequence>
<keyword evidence="2" id="KW-1185">Reference proteome</keyword>
<accession>A0A7I5E9K5</accession>
<evidence type="ECO:0000256" key="1">
    <source>
        <dbReference type="SAM" id="SignalP"/>
    </source>
</evidence>
<dbReference type="WBParaSite" id="HCON_00087790-00001">
    <property type="protein sequence ID" value="HCON_00087790-00001"/>
    <property type="gene ID" value="HCON_00087790"/>
</dbReference>
<feature type="signal peptide" evidence="1">
    <location>
        <begin position="1"/>
        <end position="22"/>
    </location>
</feature>
<protein>
    <submittedName>
        <fullName evidence="3">Conotoxin</fullName>
    </submittedName>
</protein>
<dbReference type="Proteomes" id="UP000025227">
    <property type="component" value="Unplaced"/>
</dbReference>
<dbReference type="AlphaFoldDB" id="A0A7I5E9K5"/>
<evidence type="ECO:0000313" key="3">
    <source>
        <dbReference type="WBParaSite" id="HCON_00087790-00001"/>
    </source>
</evidence>
<keyword evidence="1" id="KW-0732">Signal</keyword>
<proteinExistence type="predicted"/>